<protein>
    <submittedName>
        <fullName evidence="1">Uncharacterized protein</fullName>
    </submittedName>
</protein>
<evidence type="ECO:0000313" key="1">
    <source>
        <dbReference type="EMBL" id="SVD41217.1"/>
    </source>
</evidence>
<proteinExistence type="predicted"/>
<name>A0A382V455_9ZZZZ</name>
<gene>
    <name evidence="1" type="ORF">METZ01_LOCUS394071</name>
</gene>
<organism evidence="1">
    <name type="scientific">marine metagenome</name>
    <dbReference type="NCBI Taxonomy" id="408172"/>
    <lineage>
        <taxon>unclassified sequences</taxon>
        <taxon>metagenomes</taxon>
        <taxon>ecological metagenomes</taxon>
    </lineage>
</organism>
<reference evidence="1" key="1">
    <citation type="submission" date="2018-05" db="EMBL/GenBank/DDBJ databases">
        <authorList>
            <person name="Lanie J.A."/>
            <person name="Ng W.-L."/>
            <person name="Kazmierczak K.M."/>
            <person name="Andrzejewski T.M."/>
            <person name="Davidsen T.M."/>
            <person name="Wayne K.J."/>
            <person name="Tettelin H."/>
            <person name="Glass J.I."/>
            <person name="Rusch D."/>
            <person name="Podicherti R."/>
            <person name="Tsui H.-C.T."/>
            <person name="Winkler M.E."/>
        </authorList>
    </citation>
    <scope>NUCLEOTIDE SEQUENCE</scope>
</reference>
<sequence length="121" mass="14786">MVRRLQDRFRTHLTLGYHTVKDTLRGLNHHRFDDDERDDDEVRVFFRYYHDAFFDLQRDIVDEDPFDIAGSLFDERRERFWTSVKLNDMSLEAVQVVPQFVGPRGQLLQFRRRLRDLNRGR</sequence>
<dbReference type="EMBL" id="UINC01149012">
    <property type="protein sequence ID" value="SVD41217.1"/>
    <property type="molecule type" value="Genomic_DNA"/>
</dbReference>
<dbReference type="AlphaFoldDB" id="A0A382V455"/>
<accession>A0A382V455</accession>